<dbReference type="Proteomes" id="UP000623419">
    <property type="component" value="Unassembled WGS sequence"/>
</dbReference>
<keyword evidence="3" id="KW-0238">DNA-binding</keyword>
<reference evidence="7" key="1">
    <citation type="journal article" date="2019" name="Int. J. Syst. Evol. Microbiol.">
        <title>The Global Catalogue of Microorganisms (GCM) 10K type strain sequencing project: providing services to taxonomists for standard genome sequencing and annotation.</title>
        <authorList>
            <consortium name="The Broad Institute Genomics Platform"/>
            <consortium name="The Broad Institute Genome Sequencing Center for Infectious Disease"/>
            <person name="Wu L."/>
            <person name="Ma J."/>
        </authorList>
    </citation>
    <scope>NUCLEOTIDE SEQUENCE [LARGE SCALE GENOMIC DNA]</scope>
    <source>
        <strain evidence="7">CGMCC 1.15905</strain>
    </source>
</reference>
<dbReference type="PROSITE" id="PS50931">
    <property type="entry name" value="HTH_LYSR"/>
    <property type="match status" value="1"/>
</dbReference>
<dbReference type="InterPro" id="IPR036390">
    <property type="entry name" value="WH_DNA-bd_sf"/>
</dbReference>
<keyword evidence="4" id="KW-0804">Transcription</keyword>
<dbReference type="EMBL" id="BMKC01000002">
    <property type="protein sequence ID" value="GGA79870.1"/>
    <property type="molecule type" value="Genomic_DNA"/>
</dbReference>
<dbReference type="Pfam" id="PF00126">
    <property type="entry name" value="HTH_1"/>
    <property type="match status" value="1"/>
</dbReference>
<evidence type="ECO:0000259" key="5">
    <source>
        <dbReference type="PROSITE" id="PS50931"/>
    </source>
</evidence>
<dbReference type="InterPro" id="IPR005119">
    <property type="entry name" value="LysR_subst-bd"/>
</dbReference>
<feature type="domain" description="HTH lysR-type" evidence="5">
    <location>
        <begin position="5"/>
        <end position="62"/>
    </location>
</feature>
<sequence length="298" mass="32456">MESRVQWNDLQFFVAVCEYGSIGAAAQALGVNHSTVLRRLGSLEQALDVRLFDRLPGGYALTVQGHELASGIAGVSEQLEAAGRRVTGNDLALRGSIRLTAPDTLMQALLMSRLAAFSAEHPQLQLDLVVNDSMLNLTRREADVAVRGSNRPPGNLVGRRVGTIETALYASAAYIETLGPAPGESAYRWIGHAEPLSHLASARWLRENVAPEKVVLRVDSLISLADAVAAGFGVGWLLCPLAEVRPGLVQLRPPPRELDTQVWVLTHPDLRRVARVRALTEFLYETLSADPRLRHDRG</sequence>
<comment type="caution">
    <text evidence="6">The sequence shown here is derived from an EMBL/GenBank/DDBJ whole genome shotgun (WGS) entry which is preliminary data.</text>
</comment>
<dbReference type="RefSeq" id="WP_188663316.1">
    <property type="nucleotide sequence ID" value="NZ_BMKC01000002.1"/>
</dbReference>
<name>A0ABQ1HK72_9GAMM</name>
<gene>
    <name evidence="6" type="ORF">GCM10011521_17660</name>
</gene>
<dbReference type="PANTHER" id="PTHR30537:SF3">
    <property type="entry name" value="TRANSCRIPTIONAL REGULATORY PROTEIN"/>
    <property type="match status" value="1"/>
</dbReference>
<proteinExistence type="inferred from homology"/>
<organism evidence="6 7">
    <name type="scientific">Arenimonas soli</name>
    <dbReference type="NCBI Taxonomy" id="2269504"/>
    <lineage>
        <taxon>Bacteria</taxon>
        <taxon>Pseudomonadati</taxon>
        <taxon>Pseudomonadota</taxon>
        <taxon>Gammaproteobacteria</taxon>
        <taxon>Lysobacterales</taxon>
        <taxon>Lysobacteraceae</taxon>
        <taxon>Arenimonas</taxon>
    </lineage>
</organism>
<dbReference type="PANTHER" id="PTHR30537">
    <property type="entry name" value="HTH-TYPE TRANSCRIPTIONAL REGULATOR"/>
    <property type="match status" value="1"/>
</dbReference>
<dbReference type="SUPFAM" id="SSF53850">
    <property type="entry name" value="Periplasmic binding protein-like II"/>
    <property type="match status" value="1"/>
</dbReference>
<dbReference type="Gene3D" id="1.10.10.10">
    <property type="entry name" value="Winged helix-like DNA-binding domain superfamily/Winged helix DNA-binding domain"/>
    <property type="match status" value="1"/>
</dbReference>
<keyword evidence="7" id="KW-1185">Reference proteome</keyword>
<dbReference type="Pfam" id="PF03466">
    <property type="entry name" value="LysR_substrate"/>
    <property type="match status" value="1"/>
</dbReference>
<dbReference type="InterPro" id="IPR058163">
    <property type="entry name" value="LysR-type_TF_proteobact-type"/>
</dbReference>
<keyword evidence="2" id="KW-0805">Transcription regulation</keyword>
<dbReference type="InterPro" id="IPR036388">
    <property type="entry name" value="WH-like_DNA-bd_sf"/>
</dbReference>
<comment type="similarity">
    <text evidence="1">Belongs to the LysR transcriptional regulatory family.</text>
</comment>
<evidence type="ECO:0000256" key="4">
    <source>
        <dbReference type="ARBA" id="ARBA00023163"/>
    </source>
</evidence>
<evidence type="ECO:0000313" key="7">
    <source>
        <dbReference type="Proteomes" id="UP000623419"/>
    </source>
</evidence>
<dbReference type="Gene3D" id="3.40.190.290">
    <property type="match status" value="1"/>
</dbReference>
<evidence type="ECO:0000256" key="3">
    <source>
        <dbReference type="ARBA" id="ARBA00023125"/>
    </source>
</evidence>
<dbReference type="SUPFAM" id="SSF46785">
    <property type="entry name" value="Winged helix' DNA-binding domain"/>
    <property type="match status" value="1"/>
</dbReference>
<evidence type="ECO:0000256" key="2">
    <source>
        <dbReference type="ARBA" id="ARBA00023015"/>
    </source>
</evidence>
<evidence type="ECO:0000313" key="6">
    <source>
        <dbReference type="EMBL" id="GGA79870.1"/>
    </source>
</evidence>
<dbReference type="InterPro" id="IPR000847">
    <property type="entry name" value="LysR_HTH_N"/>
</dbReference>
<protein>
    <submittedName>
        <fullName evidence="6">LysR family transcriptional regulator</fullName>
    </submittedName>
</protein>
<accession>A0ABQ1HK72</accession>
<evidence type="ECO:0000256" key="1">
    <source>
        <dbReference type="ARBA" id="ARBA00009437"/>
    </source>
</evidence>